<proteinExistence type="predicted"/>
<evidence type="ECO:0000313" key="2">
    <source>
        <dbReference type="Proteomes" id="UP001165064"/>
    </source>
</evidence>
<name>A0ACB5SXJ0_AMBMO</name>
<accession>A0ACB5SXJ0</accession>
<dbReference type="Proteomes" id="UP001165064">
    <property type="component" value="Unassembled WGS sequence"/>
</dbReference>
<protein>
    <submittedName>
        <fullName evidence="1">Unnamed protein product</fullName>
    </submittedName>
</protein>
<comment type="caution">
    <text evidence="1">The sequence shown here is derived from an EMBL/GenBank/DDBJ whole genome shotgun (WGS) entry which is preliminary data.</text>
</comment>
<gene>
    <name evidence="1" type="ORF">Amon02_000238600</name>
</gene>
<organism evidence="1 2">
    <name type="scientific">Ambrosiozyma monospora</name>
    <name type="common">Yeast</name>
    <name type="synonym">Endomycopsis monosporus</name>
    <dbReference type="NCBI Taxonomy" id="43982"/>
    <lineage>
        <taxon>Eukaryota</taxon>
        <taxon>Fungi</taxon>
        <taxon>Dikarya</taxon>
        <taxon>Ascomycota</taxon>
        <taxon>Saccharomycotina</taxon>
        <taxon>Pichiomycetes</taxon>
        <taxon>Pichiales</taxon>
        <taxon>Pichiaceae</taxon>
        <taxon>Ambrosiozyma</taxon>
    </lineage>
</organism>
<sequence length="73" mass="7564">MVSTPPLFGPDLAPASRKTPDPVPAPSPGATDPGSGSLPGDAIGAANAVAMKRVNKLAENFMLGYWKFVRENI</sequence>
<evidence type="ECO:0000313" key="1">
    <source>
        <dbReference type="EMBL" id="GME75964.1"/>
    </source>
</evidence>
<reference evidence="1" key="1">
    <citation type="submission" date="2023-04" db="EMBL/GenBank/DDBJ databases">
        <title>Ambrosiozyma monospora NBRC 10751.</title>
        <authorList>
            <person name="Ichikawa N."/>
            <person name="Sato H."/>
            <person name="Tonouchi N."/>
        </authorList>
    </citation>
    <scope>NUCLEOTIDE SEQUENCE</scope>
    <source>
        <strain evidence="1">NBRC 10751</strain>
    </source>
</reference>
<dbReference type="EMBL" id="BSXS01001366">
    <property type="protein sequence ID" value="GME75964.1"/>
    <property type="molecule type" value="Genomic_DNA"/>
</dbReference>
<keyword evidence="2" id="KW-1185">Reference proteome</keyword>